<gene>
    <name evidence="4" type="ORF">GDO81_022726</name>
</gene>
<feature type="domain" description="N-acetyltransferase" evidence="3">
    <location>
        <begin position="70"/>
        <end position="217"/>
    </location>
</feature>
<organism evidence="4 5">
    <name type="scientific">Engystomops pustulosus</name>
    <name type="common">Tungara frog</name>
    <name type="synonym">Physalaemus pustulosus</name>
    <dbReference type="NCBI Taxonomy" id="76066"/>
    <lineage>
        <taxon>Eukaryota</taxon>
        <taxon>Metazoa</taxon>
        <taxon>Chordata</taxon>
        <taxon>Craniata</taxon>
        <taxon>Vertebrata</taxon>
        <taxon>Euteleostomi</taxon>
        <taxon>Amphibia</taxon>
        <taxon>Batrachia</taxon>
        <taxon>Anura</taxon>
        <taxon>Neobatrachia</taxon>
        <taxon>Hyloidea</taxon>
        <taxon>Leptodactylidae</taxon>
        <taxon>Leiuperinae</taxon>
        <taxon>Engystomops</taxon>
    </lineage>
</organism>
<reference evidence="4" key="1">
    <citation type="thesis" date="2020" institute="ProQuest LLC" country="789 East Eisenhower Parkway, Ann Arbor, MI, USA">
        <title>Comparative Genomics and Chromosome Evolution.</title>
        <authorList>
            <person name="Mudd A.B."/>
        </authorList>
    </citation>
    <scope>NUCLEOTIDE SEQUENCE</scope>
    <source>
        <strain evidence="4">237g6f4</strain>
        <tissue evidence="4">Blood</tissue>
    </source>
</reference>
<proteinExistence type="predicted"/>
<dbReference type="PROSITE" id="PS51186">
    <property type="entry name" value="GNAT"/>
    <property type="match status" value="1"/>
</dbReference>
<comment type="caution">
    <text evidence="4">The sequence shown here is derived from an EMBL/GenBank/DDBJ whole genome shotgun (WGS) entry which is preliminary data.</text>
</comment>
<dbReference type="GO" id="GO:0008080">
    <property type="term" value="F:N-acetyltransferase activity"/>
    <property type="evidence" value="ECO:0007669"/>
    <property type="project" value="InterPro"/>
</dbReference>
<keyword evidence="2" id="KW-0472">Membrane</keyword>
<protein>
    <recommendedName>
        <fullName evidence="3">N-acetyltransferase domain-containing protein</fullName>
    </recommendedName>
</protein>
<keyword evidence="2" id="KW-1133">Transmembrane helix</keyword>
<feature type="transmembrane region" description="Helical" evidence="2">
    <location>
        <begin position="43"/>
        <end position="76"/>
    </location>
</feature>
<sequence length="219" mass="25002">MSSCKVRLYQESDLLAVREIFTAGCCEHILPSFYNALRQPHNWLLLVVGLLLPMVTTGSIALSILCVIGVLIILWYPGNQFFHYHLNHALVGDLKDVRKYYLQREDYCFWVAELDGEVVGIVAAIPFITQHEKNVELKRMAVSRHHRGKGIAKKLCRTVIDYAQKKGCNAVILSTTTVEVGGWRLYEAVGFRPSHTKEQKHITPKTGRDILVRLRYDTH</sequence>
<evidence type="ECO:0000256" key="2">
    <source>
        <dbReference type="SAM" id="Phobius"/>
    </source>
</evidence>
<dbReference type="InterPro" id="IPR016181">
    <property type="entry name" value="Acyl_CoA_acyltransferase"/>
</dbReference>
<name>A0AAV6ZA94_ENGPU</name>
<feature type="non-terminal residue" evidence="4">
    <location>
        <position position="219"/>
    </location>
</feature>
<dbReference type="InterPro" id="IPR000182">
    <property type="entry name" value="GNAT_dom"/>
</dbReference>
<keyword evidence="1" id="KW-0808">Transferase</keyword>
<evidence type="ECO:0000313" key="5">
    <source>
        <dbReference type="Proteomes" id="UP000824782"/>
    </source>
</evidence>
<dbReference type="InterPro" id="IPR050769">
    <property type="entry name" value="NAT_camello-type"/>
</dbReference>
<dbReference type="PANTHER" id="PTHR13947">
    <property type="entry name" value="GNAT FAMILY N-ACETYLTRANSFERASE"/>
    <property type="match status" value="1"/>
</dbReference>
<dbReference type="Pfam" id="PF00583">
    <property type="entry name" value="Acetyltransf_1"/>
    <property type="match status" value="1"/>
</dbReference>
<evidence type="ECO:0000256" key="1">
    <source>
        <dbReference type="ARBA" id="ARBA00022679"/>
    </source>
</evidence>
<dbReference type="Gene3D" id="3.40.630.30">
    <property type="match status" value="1"/>
</dbReference>
<dbReference type="SUPFAM" id="SSF55729">
    <property type="entry name" value="Acyl-CoA N-acyltransferases (Nat)"/>
    <property type="match status" value="1"/>
</dbReference>
<dbReference type="PANTHER" id="PTHR13947:SF59">
    <property type="entry name" value="N-ACETYLTRANSFERASE CML6-RELATED"/>
    <property type="match status" value="1"/>
</dbReference>
<evidence type="ECO:0000259" key="3">
    <source>
        <dbReference type="PROSITE" id="PS51186"/>
    </source>
</evidence>
<dbReference type="CDD" id="cd04301">
    <property type="entry name" value="NAT_SF"/>
    <property type="match status" value="1"/>
</dbReference>
<keyword evidence="5" id="KW-1185">Reference proteome</keyword>
<dbReference type="AlphaFoldDB" id="A0AAV6ZA94"/>
<dbReference type="Proteomes" id="UP000824782">
    <property type="component" value="Unassembled WGS sequence"/>
</dbReference>
<dbReference type="EMBL" id="WNYA01002409">
    <property type="protein sequence ID" value="KAG8544304.1"/>
    <property type="molecule type" value="Genomic_DNA"/>
</dbReference>
<keyword evidence="2" id="KW-0812">Transmembrane</keyword>
<accession>A0AAV6ZA94</accession>
<evidence type="ECO:0000313" key="4">
    <source>
        <dbReference type="EMBL" id="KAG8544304.1"/>
    </source>
</evidence>